<protein>
    <recommendedName>
        <fullName evidence="3">C2 domain-containing protein</fullName>
    </recommendedName>
</protein>
<sequence>MLGVLGSFGMGFMSKSHCGDLLPCRAGIAWGGKPFKLSFCIHSLVLEGEESGSSSKPFVIVNTVSKSKQTELGDWTQEDSRWSFREVLTMEVSPDEEVSISACCHQQLDLLVAAFSLAARSVGEVCVPVASVLPQLQVEDRDIEGVVYVTPNIGFDLLKDGVKTGRVYLAFETKHPVRSALPADRTSAASQRLKADNVSCCG</sequence>
<gene>
    <name evidence="1" type="ORF">EVOR1521_LOCUS23804</name>
</gene>
<evidence type="ECO:0000313" key="2">
    <source>
        <dbReference type="Proteomes" id="UP001178507"/>
    </source>
</evidence>
<dbReference type="EMBL" id="CAUJNA010003372">
    <property type="protein sequence ID" value="CAJ1400475.1"/>
    <property type="molecule type" value="Genomic_DNA"/>
</dbReference>
<name>A0AA36N6C3_9DINO</name>
<comment type="caution">
    <text evidence="1">The sequence shown here is derived from an EMBL/GenBank/DDBJ whole genome shotgun (WGS) entry which is preliminary data.</text>
</comment>
<dbReference type="AlphaFoldDB" id="A0AA36N6C3"/>
<accession>A0AA36N6C3</accession>
<dbReference type="Proteomes" id="UP001178507">
    <property type="component" value="Unassembled WGS sequence"/>
</dbReference>
<reference evidence="1" key="1">
    <citation type="submission" date="2023-08" db="EMBL/GenBank/DDBJ databases">
        <authorList>
            <person name="Chen Y."/>
            <person name="Shah S."/>
            <person name="Dougan E. K."/>
            <person name="Thang M."/>
            <person name="Chan C."/>
        </authorList>
    </citation>
    <scope>NUCLEOTIDE SEQUENCE</scope>
</reference>
<keyword evidence="2" id="KW-1185">Reference proteome</keyword>
<evidence type="ECO:0008006" key="3">
    <source>
        <dbReference type="Google" id="ProtNLM"/>
    </source>
</evidence>
<evidence type="ECO:0000313" key="1">
    <source>
        <dbReference type="EMBL" id="CAJ1400475.1"/>
    </source>
</evidence>
<proteinExistence type="predicted"/>
<organism evidence="1 2">
    <name type="scientific">Effrenium voratum</name>
    <dbReference type="NCBI Taxonomy" id="2562239"/>
    <lineage>
        <taxon>Eukaryota</taxon>
        <taxon>Sar</taxon>
        <taxon>Alveolata</taxon>
        <taxon>Dinophyceae</taxon>
        <taxon>Suessiales</taxon>
        <taxon>Symbiodiniaceae</taxon>
        <taxon>Effrenium</taxon>
    </lineage>
</organism>